<dbReference type="Pfam" id="PF23139">
    <property type="entry name" value="OB_YrrC"/>
    <property type="match status" value="1"/>
</dbReference>
<dbReference type="Proteomes" id="UP000886058">
    <property type="component" value="Unassembled WGS sequence"/>
</dbReference>
<dbReference type="EMBL" id="DRSQ01000074">
    <property type="protein sequence ID" value="HHE31713.1"/>
    <property type="molecule type" value="Genomic_DNA"/>
</dbReference>
<feature type="non-terminal residue" evidence="2">
    <location>
        <position position="83"/>
    </location>
</feature>
<organism evidence="2">
    <name type="scientific">Chlorobaculum parvum</name>
    <dbReference type="NCBI Taxonomy" id="274539"/>
    <lineage>
        <taxon>Bacteria</taxon>
        <taxon>Pseudomonadati</taxon>
        <taxon>Chlorobiota</taxon>
        <taxon>Chlorobiia</taxon>
        <taxon>Chlorobiales</taxon>
        <taxon>Chlorobiaceae</taxon>
        <taxon>Chlorobaculum</taxon>
    </lineage>
</organism>
<keyword evidence="2" id="KW-0347">Helicase</keyword>
<dbReference type="InterPro" id="IPR055446">
    <property type="entry name" value="RecD2_N_OB"/>
</dbReference>
<sequence>MSTPADTHEGRLSGSVERVTFHNEESGFTVLRLKVAGQRDSVPEVGCSTSPAVGQFMECVGAWQNDRTHGVQFKASKITPVQP</sequence>
<reference evidence="2" key="1">
    <citation type="journal article" date="2020" name="mSystems">
        <title>Genome- and Community-Level Interaction Insights into Carbon Utilization and Element Cycling Functions of Hydrothermarchaeota in Hydrothermal Sediment.</title>
        <authorList>
            <person name="Zhou Z."/>
            <person name="Liu Y."/>
            <person name="Xu W."/>
            <person name="Pan J."/>
            <person name="Luo Z.H."/>
            <person name="Li M."/>
        </authorList>
    </citation>
    <scope>NUCLEOTIDE SEQUENCE [LARGE SCALE GENOMIC DNA]</scope>
    <source>
        <strain evidence="2">HyVt-633</strain>
    </source>
</reference>
<keyword evidence="2" id="KW-0378">Hydrolase</keyword>
<evidence type="ECO:0000313" key="2">
    <source>
        <dbReference type="EMBL" id="HHE31713.1"/>
    </source>
</evidence>
<comment type="caution">
    <text evidence="2">The sequence shown here is derived from an EMBL/GenBank/DDBJ whole genome shotgun (WGS) entry which is preliminary data.</text>
</comment>
<name>A0A7C5DDI3_9CHLB</name>
<gene>
    <name evidence="2" type="ORF">ENL07_03535</name>
</gene>
<proteinExistence type="predicted"/>
<protein>
    <submittedName>
        <fullName evidence="2">ATP-dependent RecD-like DNA helicase</fullName>
    </submittedName>
</protein>
<accession>A0A7C5DDI3</accession>
<evidence type="ECO:0000259" key="1">
    <source>
        <dbReference type="Pfam" id="PF23139"/>
    </source>
</evidence>
<dbReference type="AlphaFoldDB" id="A0A7C5DDI3"/>
<keyword evidence="2" id="KW-0547">Nucleotide-binding</keyword>
<keyword evidence="2" id="KW-0067">ATP-binding</keyword>
<dbReference type="GO" id="GO:0004386">
    <property type="term" value="F:helicase activity"/>
    <property type="evidence" value="ECO:0007669"/>
    <property type="project" value="UniProtKB-KW"/>
</dbReference>
<feature type="domain" description="ATP-dependent RecD2 DNA helicase OB-fold" evidence="1">
    <location>
        <begin position="11"/>
        <end position="83"/>
    </location>
</feature>